<accession>A0A067EF83</accession>
<reference evidence="2 3" key="1">
    <citation type="submission" date="2014-04" db="EMBL/GenBank/DDBJ databases">
        <authorList>
            <consortium name="International Citrus Genome Consortium"/>
            <person name="Gmitter F."/>
            <person name="Chen C."/>
            <person name="Farmerie W."/>
            <person name="Harkins T."/>
            <person name="Desany B."/>
            <person name="Mohiuddin M."/>
            <person name="Kodira C."/>
            <person name="Borodovsky M."/>
            <person name="Lomsadze A."/>
            <person name="Burns P."/>
            <person name="Jenkins J."/>
            <person name="Prochnik S."/>
            <person name="Shu S."/>
            <person name="Chapman J."/>
            <person name="Pitluck S."/>
            <person name="Schmutz J."/>
            <person name="Rokhsar D."/>
        </authorList>
    </citation>
    <scope>NUCLEOTIDE SEQUENCE</scope>
</reference>
<evidence type="ECO:0000313" key="3">
    <source>
        <dbReference type="Proteomes" id="UP000027120"/>
    </source>
</evidence>
<protein>
    <submittedName>
        <fullName evidence="2">Uncharacterized protein</fullName>
    </submittedName>
</protein>
<evidence type="ECO:0000313" key="2">
    <source>
        <dbReference type="EMBL" id="KDO53834.1"/>
    </source>
</evidence>
<dbReference type="EMBL" id="KK785006">
    <property type="protein sequence ID" value="KDO53834.1"/>
    <property type="molecule type" value="Genomic_DNA"/>
</dbReference>
<dbReference type="AlphaFoldDB" id="A0A067EF83"/>
<sequence length="72" mass="8859">MEGEWRLDWTVGLPLDRCYFVLQFLCVGTRVLIRFHSHKPKPYYQFTTNYLVFLIFNNYFHIVSKFPNIFFM</sequence>
<keyword evidence="1" id="KW-0472">Membrane</keyword>
<organism evidence="2 3">
    <name type="scientific">Citrus sinensis</name>
    <name type="common">Sweet orange</name>
    <name type="synonym">Citrus aurantium var. sinensis</name>
    <dbReference type="NCBI Taxonomy" id="2711"/>
    <lineage>
        <taxon>Eukaryota</taxon>
        <taxon>Viridiplantae</taxon>
        <taxon>Streptophyta</taxon>
        <taxon>Embryophyta</taxon>
        <taxon>Tracheophyta</taxon>
        <taxon>Spermatophyta</taxon>
        <taxon>Magnoliopsida</taxon>
        <taxon>eudicotyledons</taxon>
        <taxon>Gunneridae</taxon>
        <taxon>Pentapetalae</taxon>
        <taxon>rosids</taxon>
        <taxon>malvids</taxon>
        <taxon>Sapindales</taxon>
        <taxon>Rutaceae</taxon>
        <taxon>Aurantioideae</taxon>
        <taxon>Citrus</taxon>
    </lineage>
</organism>
<name>A0A067EF83_CITSI</name>
<keyword evidence="1" id="KW-0812">Transmembrane</keyword>
<evidence type="ECO:0000256" key="1">
    <source>
        <dbReference type="SAM" id="Phobius"/>
    </source>
</evidence>
<dbReference type="Proteomes" id="UP000027120">
    <property type="component" value="Unassembled WGS sequence"/>
</dbReference>
<keyword evidence="3" id="KW-1185">Reference proteome</keyword>
<gene>
    <name evidence="2" type="ORF">CISIN_1g035133mg</name>
</gene>
<keyword evidence="1" id="KW-1133">Transmembrane helix</keyword>
<proteinExistence type="predicted"/>
<feature type="transmembrane region" description="Helical" evidence="1">
    <location>
        <begin position="43"/>
        <end position="62"/>
    </location>
</feature>